<comment type="caution">
    <text evidence="1">The sequence shown here is derived from an EMBL/GenBank/DDBJ whole genome shotgun (WGS) entry which is preliminary data.</text>
</comment>
<protein>
    <recommendedName>
        <fullName evidence="3">Tetratricopeptide repeat protein</fullName>
    </recommendedName>
</protein>
<reference evidence="2" key="1">
    <citation type="journal article" date="2019" name="Int. J. Syst. Evol. Microbiol.">
        <title>The Global Catalogue of Microorganisms (GCM) 10K type strain sequencing project: providing services to taxonomists for standard genome sequencing and annotation.</title>
        <authorList>
            <consortium name="The Broad Institute Genomics Platform"/>
            <consortium name="The Broad Institute Genome Sequencing Center for Infectious Disease"/>
            <person name="Wu L."/>
            <person name="Ma J."/>
        </authorList>
    </citation>
    <scope>NUCLEOTIDE SEQUENCE [LARGE SCALE GENOMIC DNA]</scope>
    <source>
        <strain evidence="2">KCTC 42087</strain>
    </source>
</reference>
<name>A0ABW0ZVZ2_9ACTN</name>
<dbReference type="RefSeq" id="WP_378283022.1">
    <property type="nucleotide sequence ID" value="NZ_JBHSON010000021.1"/>
</dbReference>
<sequence length="71" mass="7527">MVADRSVGATHDADRPVSLAWAAWTLAIVQRSMGDLDGAIELVTEAAGLLRPRLEDGPVELQAMYGALPLP</sequence>
<accession>A0ABW0ZVZ2</accession>
<evidence type="ECO:0008006" key="3">
    <source>
        <dbReference type="Google" id="ProtNLM"/>
    </source>
</evidence>
<dbReference type="Proteomes" id="UP001596074">
    <property type="component" value="Unassembled WGS sequence"/>
</dbReference>
<gene>
    <name evidence="1" type="ORF">ACFPZN_17390</name>
</gene>
<organism evidence="1 2">
    <name type="scientific">Actinomadura rugatobispora</name>
    <dbReference type="NCBI Taxonomy" id="1994"/>
    <lineage>
        <taxon>Bacteria</taxon>
        <taxon>Bacillati</taxon>
        <taxon>Actinomycetota</taxon>
        <taxon>Actinomycetes</taxon>
        <taxon>Streptosporangiales</taxon>
        <taxon>Thermomonosporaceae</taxon>
        <taxon>Actinomadura</taxon>
    </lineage>
</organism>
<evidence type="ECO:0000313" key="2">
    <source>
        <dbReference type="Proteomes" id="UP001596074"/>
    </source>
</evidence>
<keyword evidence="2" id="KW-1185">Reference proteome</keyword>
<evidence type="ECO:0000313" key="1">
    <source>
        <dbReference type="EMBL" id="MFC5747406.1"/>
    </source>
</evidence>
<proteinExistence type="predicted"/>
<dbReference type="EMBL" id="JBHSON010000021">
    <property type="protein sequence ID" value="MFC5747406.1"/>
    <property type="molecule type" value="Genomic_DNA"/>
</dbReference>